<dbReference type="EMBL" id="LAJE02000385">
    <property type="protein sequence ID" value="OEO28279.1"/>
    <property type="molecule type" value="Genomic_DNA"/>
</dbReference>
<organism evidence="7 8">
    <name type="scientific">Devosia insulae DS-56</name>
    <dbReference type="NCBI Taxonomy" id="1116389"/>
    <lineage>
        <taxon>Bacteria</taxon>
        <taxon>Pseudomonadati</taxon>
        <taxon>Pseudomonadota</taxon>
        <taxon>Alphaproteobacteria</taxon>
        <taxon>Hyphomicrobiales</taxon>
        <taxon>Devosiaceae</taxon>
        <taxon>Devosia</taxon>
    </lineage>
</organism>
<dbReference type="InterPro" id="IPR036737">
    <property type="entry name" value="OmpA-like_sf"/>
</dbReference>
<dbReference type="PRINTS" id="PR01021">
    <property type="entry name" value="OMPADOMAIN"/>
</dbReference>
<evidence type="ECO:0000256" key="3">
    <source>
        <dbReference type="ARBA" id="ARBA00023237"/>
    </source>
</evidence>
<dbReference type="InterPro" id="IPR050330">
    <property type="entry name" value="Bact_OuterMem_StrucFunc"/>
</dbReference>
<evidence type="ECO:0000259" key="6">
    <source>
        <dbReference type="PROSITE" id="PS51123"/>
    </source>
</evidence>
<dbReference type="Gene3D" id="3.30.1330.60">
    <property type="entry name" value="OmpA-like domain"/>
    <property type="match status" value="1"/>
</dbReference>
<dbReference type="PROSITE" id="PS51123">
    <property type="entry name" value="OMPA_2"/>
    <property type="match status" value="1"/>
</dbReference>
<keyword evidence="3" id="KW-0998">Cell outer membrane</keyword>
<dbReference type="Proteomes" id="UP000095463">
    <property type="component" value="Unassembled WGS sequence"/>
</dbReference>
<gene>
    <name evidence="7" type="ORF">VW23_005615</name>
</gene>
<evidence type="ECO:0000256" key="4">
    <source>
        <dbReference type="PROSITE-ProRule" id="PRU00473"/>
    </source>
</evidence>
<accession>A0A1E5XI47</accession>
<feature type="domain" description="OmpA-like" evidence="6">
    <location>
        <begin position="185"/>
        <end position="301"/>
    </location>
</feature>
<dbReference type="SUPFAM" id="SSF103088">
    <property type="entry name" value="OmpA-like"/>
    <property type="match status" value="1"/>
</dbReference>
<dbReference type="InterPro" id="IPR006664">
    <property type="entry name" value="OMP_bac"/>
</dbReference>
<dbReference type="InterPro" id="IPR006665">
    <property type="entry name" value="OmpA-like"/>
</dbReference>
<dbReference type="GO" id="GO:0009279">
    <property type="term" value="C:cell outer membrane"/>
    <property type="evidence" value="ECO:0007669"/>
    <property type="project" value="UniProtKB-SubCell"/>
</dbReference>
<name>A0A1E5XI47_9HYPH</name>
<dbReference type="CDD" id="cd07185">
    <property type="entry name" value="OmpA_C-like"/>
    <property type="match status" value="1"/>
</dbReference>
<evidence type="ECO:0000256" key="5">
    <source>
        <dbReference type="SAM" id="MobiDB-lite"/>
    </source>
</evidence>
<feature type="compositionally biased region" description="Low complexity" evidence="5">
    <location>
        <begin position="17"/>
        <end position="26"/>
    </location>
</feature>
<dbReference type="Pfam" id="PF00691">
    <property type="entry name" value="OmpA"/>
    <property type="match status" value="1"/>
</dbReference>
<dbReference type="AlphaFoldDB" id="A0A1E5XI47"/>
<evidence type="ECO:0000256" key="2">
    <source>
        <dbReference type="ARBA" id="ARBA00023136"/>
    </source>
</evidence>
<comment type="subcellular location">
    <subcellularLocation>
        <location evidence="1">Cell outer membrane</location>
    </subcellularLocation>
</comment>
<evidence type="ECO:0000313" key="7">
    <source>
        <dbReference type="EMBL" id="OEO28279.1"/>
    </source>
</evidence>
<dbReference type="Gene3D" id="3.40.1520.20">
    <property type="match status" value="1"/>
</dbReference>
<protein>
    <recommendedName>
        <fullName evidence="6">OmpA-like domain-containing protein</fullName>
    </recommendedName>
</protein>
<dbReference type="PANTHER" id="PTHR30329:SF21">
    <property type="entry name" value="LIPOPROTEIN YIAD-RELATED"/>
    <property type="match status" value="1"/>
</dbReference>
<evidence type="ECO:0000256" key="1">
    <source>
        <dbReference type="ARBA" id="ARBA00004442"/>
    </source>
</evidence>
<comment type="caution">
    <text evidence="7">The sequence shown here is derived from an EMBL/GenBank/DDBJ whole genome shotgun (WGS) entry which is preliminary data.</text>
</comment>
<sequence length="301" mass="31493">MPAEPTQIEPEAEAVEPEPAAAAEPVVEPPPAVEAAPAEQEVAAVEPEPTVEPQPVVEPATPVVRNYRFDAKKPLGGPISFSGAVPAEPMRRHLAVIAGGEPSEALSISSDLPGDFVTNADAGSRALALLADGEFGLDGDRWVLIGRAETEEAKQAALTALAVVPTLDQWETSITLLPPLEVCRDKVTAFAARNAIVFQSGSARLAEESVPAIDELAGYLTLCPEATVNVEGHTDADGEDEANLALSVSRAEAVVDALILRGIGPERLYAIGYGESLPLASNETRAGKQANRRIAFTLADE</sequence>
<evidence type="ECO:0000313" key="8">
    <source>
        <dbReference type="Proteomes" id="UP000095463"/>
    </source>
</evidence>
<keyword evidence="8" id="KW-1185">Reference proteome</keyword>
<keyword evidence="2 4" id="KW-0472">Membrane</keyword>
<feature type="compositionally biased region" description="Low complexity" evidence="5">
    <location>
        <begin position="33"/>
        <end position="55"/>
    </location>
</feature>
<reference evidence="7 8" key="1">
    <citation type="journal article" date="2015" name="Genome Announc.">
        <title>Genome Assemblies of Three Soil-Associated Devosia species: D. insulae, D. limi, and D. soli.</title>
        <authorList>
            <person name="Hassan Y.I."/>
            <person name="Lepp D."/>
            <person name="Zhou T."/>
        </authorList>
    </citation>
    <scope>NUCLEOTIDE SEQUENCE [LARGE SCALE GENOMIC DNA]</scope>
    <source>
        <strain evidence="7 8">DS-56</strain>
    </source>
</reference>
<feature type="region of interest" description="Disordered" evidence="5">
    <location>
        <begin position="1"/>
        <end position="55"/>
    </location>
</feature>
<proteinExistence type="predicted"/>
<dbReference type="PANTHER" id="PTHR30329">
    <property type="entry name" value="STATOR ELEMENT OF FLAGELLAR MOTOR COMPLEX"/>
    <property type="match status" value="1"/>
</dbReference>